<evidence type="ECO:0000313" key="6">
    <source>
        <dbReference type="EMBL" id="CAF0822013.1"/>
    </source>
</evidence>
<feature type="region of interest" description="Disordered" evidence="5">
    <location>
        <begin position="196"/>
        <end position="231"/>
    </location>
</feature>
<comment type="caution">
    <text evidence="7">The sequence shown here is derived from an EMBL/GenBank/DDBJ whole genome shotgun (WGS) entry which is preliminary data.</text>
</comment>
<gene>
    <name evidence="7" type="ORF">GPM918_LOCUS6491</name>
    <name evidence="6" type="ORF">OVA965_LOCUS5696</name>
    <name evidence="9" type="ORF">SRO942_LOCUS6491</name>
    <name evidence="8" type="ORF">TMI583_LOCUS5694</name>
</gene>
<accession>A0A813WQE2</accession>
<evidence type="ECO:0000256" key="1">
    <source>
        <dbReference type="ARBA" id="ARBA00004177"/>
    </source>
</evidence>
<dbReference type="InterPro" id="IPR005024">
    <property type="entry name" value="Snf7_fam"/>
</dbReference>
<comment type="similarity">
    <text evidence="2">Belongs to the SNF7 family.</text>
</comment>
<dbReference type="EMBL" id="CAJOBA010001632">
    <property type="protein sequence ID" value="CAF3606344.1"/>
    <property type="molecule type" value="Genomic_DNA"/>
</dbReference>
<dbReference type="Gene3D" id="6.10.250.1710">
    <property type="match status" value="1"/>
</dbReference>
<dbReference type="EMBL" id="CAJNOK010001631">
    <property type="protein sequence ID" value="CAF0822013.1"/>
    <property type="molecule type" value="Genomic_DNA"/>
</dbReference>
<comment type="subcellular location">
    <subcellularLocation>
        <location evidence="1">Endosome</location>
    </subcellularLocation>
</comment>
<evidence type="ECO:0000256" key="4">
    <source>
        <dbReference type="SAM" id="Coils"/>
    </source>
</evidence>
<dbReference type="GO" id="GO:0006900">
    <property type="term" value="P:vesicle budding from membrane"/>
    <property type="evidence" value="ECO:0007669"/>
    <property type="project" value="TreeGrafter"/>
</dbReference>
<evidence type="ECO:0000313" key="8">
    <source>
        <dbReference type="EMBL" id="CAF3606344.1"/>
    </source>
</evidence>
<evidence type="ECO:0000313" key="7">
    <source>
        <dbReference type="EMBL" id="CAF0859132.1"/>
    </source>
</evidence>
<dbReference type="Proteomes" id="UP000681722">
    <property type="component" value="Unassembled WGS sequence"/>
</dbReference>
<dbReference type="GO" id="GO:0009898">
    <property type="term" value="C:cytoplasmic side of plasma membrane"/>
    <property type="evidence" value="ECO:0007669"/>
    <property type="project" value="TreeGrafter"/>
</dbReference>
<proteinExistence type="inferred from homology"/>
<dbReference type="Gene3D" id="1.10.287.1060">
    <property type="entry name" value="ESAT-6-like"/>
    <property type="match status" value="1"/>
</dbReference>
<dbReference type="Proteomes" id="UP000682733">
    <property type="component" value="Unassembled WGS sequence"/>
</dbReference>
<dbReference type="AlphaFoldDB" id="A0A813WQE2"/>
<evidence type="ECO:0000256" key="2">
    <source>
        <dbReference type="ARBA" id="ARBA00006190"/>
    </source>
</evidence>
<reference evidence="7" key="1">
    <citation type="submission" date="2021-02" db="EMBL/GenBank/DDBJ databases">
        <authorList>
            <person name="Nowell W R."/>
        </authorList>
    </citation>
    <scope>NUCLEOTIDE SEQUENCE</scope>
</reference>
<dbReference type="PANTHER" id="PTHR22761:SF10">
    <property type="entry name" value="GH13992P"/>
    <property type="match status" value="1"/>
</dbReference>
<keyword evidence="3" id="KW-0967">Endosome</keyword>
<evidence type="ECO:0008006" key="11">
    <source>
        <dbReference type="Google" id="ProtNLM"/>
    </source>
</evidence>
<protein>
    <recommendedName>
        <fullName evidence="11">Charged multivesicular body protein 4b</fullName>
    </recommendedName>
</protein>
<evidence type="ECO:0000313" key="9">
    <source>
        <dbReference type="EMBL" id="CAF3646764.1"/>
    </source>
</evidence>
<dbReference type="Proteomes" id="UP000677228">
    <property type="component" value="Unassembled WGS sequence"/>
</dbReference>
<dbReference type="GO" id="GO:0005771">
    <property type="term" value="C:multivesicular body"/>
    <property type="evidence" value="ECO:0007669"/>
    <property type="project" value="TreeGrafter"/>
</dbReference>
<feature type="compositionally biased region" description="Polar residues" evidence="5">
    <location>
        <begin position="209"/>
        <end position="220"/>
    </location>
</feature>
<feature type="region of interest" description="Disordered" evidence="5">
    <location>
        <begin position="1"/>
        <end position="33"/>
    </location>
</feature>
<organism evidence="7 10">
    <name type="scientific">Didymodactylos carnosus</name>
    <dbReference type="NCBI Taxonomy" id="1234261"/>
    <lineage>
        <taxon>Eukaryota</taxon>
        <taxon>Metazoa</taxon>
        <taxon>Spiralia</taxon>
        <taxon>Gnathifera</taxon>
        <taxon>Rotifera</taxon>
        <taxon>Eurotatoria</taxon>
        <taxon>Bdelloidea</taxon>
        <taxon>Philodinida</taxon>
        <taxon>Philodinidae</taxon>
        <taxon>Didymodactylos</taxon>
    </lineage>
</organism>
<dbReference type="EMBL" id="CAJOBC010001001">
    <property type="protein sequence ID" value="CAF3646764.1"/>
    <property type="molecule type" value="Genomic_DNA"/>
</dbReference>
<dbReference type="GO" id="GO:0000815">
    <property type="term" value="C:ESCRT III complex"/>
    <property type="evidence" value="ECO:0007669"/>
    <property type="project" value="TreeGrafter"/>
</dbReference>
<dbReference type="GO" id="GO:0032511">
    <property type="term" value="P:late endosome to vacuole transport via multivesicular body sorting pathway"/>
    <property type="evidence" value="ECO:0007669"/>
    <property type="project" value="TreeGrafter"/>
</dbReference>
<feature type="compositionally biased region" description="Polar residues" evidence="5">
    <location>
        <begin position="21"/>
        <end position="33"/>
    </location>
</feature>
<dbReference type="EMBL" id="CAJNOQ010001001">
    <property type="protein sequence ID" value="CAF0859132.1"/>
    <property type="molecule type" value="Genomic_DNA"/>
</dbReference>
<evidence type="ECO:0000256" key="3">
    <source>
        <dbReference type="ARBA" id="ARBA00022753"/>
    </source>
</evidence>
<feature type="coiled-coil region" evidence="4">
    <location>
        <begin position="34"/>
        <end position="100"/>
    </location>
</feature>
<name>A0A813WQE2_9BILA</name>
<evidence type="ECO:0000313" key="10">
    <source>
        <dbReference type="Proteomes" id="UP000663829"/>
    </source>
</evidence>
<sequence>MGDSKGGKSFVSRMFGGTKSGGQQKKANTPQEAIQQLRDVEDVLTKKVEFLEGKINEETEKARRDARTNKRNALMALKRKKRLEKQLQQIDGTLTTLEYQREALQNASMNGQAFNALQTATNALKNVHKELNIESVQDIMDDLAEQHELSTEIASAISNPIGFGTEYDDRELEDELAALEQESLAKEMQQIGPIELPSVPTHLPIPANSYKQPASKAKNNSDLEELEKWAS</sequence>
<evidence type="ECO:0000256" key="5">
    <source>
        <dbReference type="SAM" id="MobiDB-lite"/>
    </source>
</evidence>
<keyword evidence="4" id="KW-0175">Coiled coil</keyword>
<dbReference type="OrthoDB" id="5592979at2759"/>
<dbReference type="Proteomes" id="UP000663829">
    <property type="component" value="Unassembled WGS sequence"/>
</dbReference>
<dbReference type="Pfam" id="PF03357">
    <property type="entry name" value="Snf7"/>
    <property type="match status" value="1"/>
</dbReference>
<dbReference type="PANTHER" id="PTHR22761">
    <property type="entry name" value="CHARGED MULTIVESICULAR BODY PROTEIN"/>
    <property type="match status" value="1"/>
</dbReference>
<keyword evidence="10" id="KW-1185">Reference proteome</keyword>